<sequence length="75" mass="8033">METVGFNGVPLSDALRDKLEHMLGRSISGAEQGGVSDYAAFSGVELSELRSLAEKWGGYCRALHMSGFALQDKLA</sequence>
<dbReference type="RefSeq" id="WP_284197752.1">
    <property type="nucleotide sequence ID" value="NZ_BSOG01000005.1"/>
</dbReference>
<proteinExistence type="predicted"/>
<gene>
    <name evidence="1" type="ORF">GCM10007907_34700</name>
</gene>
<reference evidence="2" key="1">
    <citation type="journal article" date="2019" name="Int. J. Syst. Evol. Microbiol.">
        <title>The Global Catalogue of Microorganisms (GCM) 10K type strain sequencing project: providing services to taxonomists for standard genome sequencing and annotation.</title>
        <authorList>
            <consortium name="The Broad Institute Genomics Platform"/>
            <consortium name="The Broad Institute Genome Sequencing Center for Infectious Disease"/>
            <person name="Wu L."/>
            <person name="Ma J."/>
        </authorList>
    </citation>
    <scope>NUCLEOTIDE SEQUENCE [LARGE SCALE GENOMIC DNA]</scope>
    <source>
        <strain evidence="2">NBRC 110044</strain>
    </source>
</reference>
<keyword evidence="2" id="KW-1185">Reference proteome</keyword>
<evidence type="ECO:0000313" key="2">
    <source>
        <dbReference type="Proteomes" id="UP001156706"/>
    </source>
</evidence>
<organism evidence="1 2">
    <name type="scientific">Chitinimonas prasina</name>
    <dbReference type="NCBI Taxonomy" id="1434937"/>
    <lineage>
        <taxon>Bacteria</taxon>
        <taxon>Pseudomonadati</taxon>
        <taxon>Pseudomonadota</taxon>
        <taxon>Betaproteobacteria</taxon>
        <taxon>Neisseriales</taxon>
        <taxon>Chitinibacteraceae</taxon>
        <taxon>Chitinimonas</taxon>
    </lineage>
</organism>
<name>A0ABQ5YMR5_9NEIS</name>
<comment type="caution">
    <text evidence="1">The sequence shown here is derived from an EMBL/GenBank/DDBJ whole genome shotgun (WGS) entry which is preliminary data.</text>
</comment>
<accession>A0ABQ5YMR5</accession>
<dbReference type="Proteomes" id="UP001156706">
    <property type="component" value="Unassembled WGS sequence"/>
</dbReference>
<protein>
    <submittedName>
        <fullName evidence="1">Uncharacterized protein</fullName>
    </submittedName>
</protein>
<evidence type="ECO:0000313" key="1">
    <source>
        <dbReference type="EMBL" id="GLR14680.1"/>
    </source>
</evidence>
<dbReference type="EMBL" id="BSOG01000005">
    <property type="protein sequence ID" value="GLR14680.1"/>
    <property type="molecule type" value="Genomic_DNA"/>
</dbReference>